<dbReference type="SUPFAM" id="SSF50129">
    <property type="entry name" value="GroES-like"/>
    <property type="match status" value="1"/>
</dbReference>
<organism evidence="5 6">
    <name type="scientific">Methanolobus halotolerans</name>
    <dbReference type="NCBI Taxonomy" id="2052935"/>
    <lineage>
        <taxon>Archaea</taxon>
        <taxon>Methanobacteriati</taxon>
        <taxon>Methanobacteriota</taxon>
        <taxon>Stenosarchaea group</taxon>
        <taxon>Methanomicrobia</taxon>
        <taxon>Methanosarcinales</taxon>
        <taxon>Methanosarcinaceae</taxon>
        <taxon>Methanolobus</taxon>
    </lineage>
</organism>
<evidence type="ECO:0000256" key="2">
    <source>
        <dbReference type="ARBA" id="ARBA00023186"/>
    </source>
</evidence>
<comment type="subunit">
    <text evidence="3">Heptamer of 7 subunits arranged in a ring. Interacts with the chaperonin GroEL.</text>
</comment>
<dbReference type="PANTHER" id="PTHR10772">
    <property type="entry name" value="10 KDA HEAT SHOCK PROTEIN"/>
    <property type="match status" value="1"/>
</dbReference>
<reference evidence="5 6" key="1">
    <citation type="submission" date="2017-11" db="EMBL/GenBank/DDBJ databases">
        <title>Isolation and Characterization of Methanogenic Archaea from Saline Meromictic Lake at Siberia.</title>
        <authorList>
            <person name="Shen Y."/>
            <person name="Huang H.-H."/>
            <person name="Lai M.-C."/>
            <person name="Chen S.-C."/>
        </authorList>
    </citation>
    <scope>NUCLEOTIDE SEQUENCE [LARGE SCALE GENOMIC DNA]</scope>
    <source>
        <strain evidence="5 6">SY-01</strain>
    </source>
</reference>
<accession>A0A4E0Q3X6</accession>
<dbReference type="NCBIfam" id="NF001539">
    <property type="entry name" value="PRK00364.3-5"/>
    <property type="match status" value="1"/>
</dbReference>
<dbReference type="Proteomes" id="UP000297295">
    <property type="component" value="Unassembled WGS sequence"/>
</dbReference>
<comment type="similarity">
    <text evidence="1 3 4">Belongs to the GroES chaperonin family.</text>
</comment>
<comment type="function">
    <text evidence="3">Together with the chaperonin GroEL, plays an essential role in assisting protein folding. The GroEL-GroES system forms a nano-cage that allows encapsulation of the non-native substrate proteins and provides a physical environment optimized to promote and accelerate protein folding. GroES binds to the apical surface of the GroEL ring, thereby capping the opening of the GroEL channel.</text>
</comment>
<proteinExistence type="inferred from homology"/>
<dbReference type="GO" id="GO:0044183">
    <property type="term" value="F:protein folding chaperone"/>
    <property type="evidence" value="ECO:0007669"/>
    <property type="project" value="InterPro"/>
</dbReference>
<dbReference type="SMART" id="SM00883">
    <property type="entry name" value="Cpn10"/>
    <property type="match status" value="1"/>
</dbReference>
<dbReference type="InterPro" id="IPR011032">
    <property type="entry name" value="GroES-like_sf"/>
</dbReference>
<evidence type="ECO:0000256" key="4">
    <source>
        <dbReference type="RuleBase" id="RU003479"/>
    </source>
</evidence>
<dbReference type="HAMAP" id="MF_00580">
    <property type="entry name" value="CH10"/>
    <property type="match status" value="1"/>
</dbReference>
<dbReference type="OrthoDB" id="146036at2157"/>
<dbReference type="InterPro" id="IPR037124">
    <property type="entry name" value="Chaperonin_GroES_sf"/>
</dbReference>
<dbReference type="PRINTS" id="PR00297">
    <property type="entry name" value="CHAPERONIN10"/>
</dbReference>
<comment type="subcellular location">
    <subcellularLocation>
        <location evidence="3">Cytoplasm</location>
    </subcellularLocation>
</comment>
<evidence type="ECO:0000256" key="3">
    <source>
        <dbReference type="HAMAP-Rule" id="MF_00580"/>
    </source>
</evidence>
<dbReference type="AlphaFoldDB" id="A0A4E0Q3X6"/>
<sequence length="91" mass="9974">MIIRPIGERVLIKAIKKAEVTESGIFIPDSAQEEKKEGIVVGVGAFEDGKSLPLKAGDRVIYGGYRSDEVDVDGEKHLFIDFKDVLAVVEE</sequence>
<dbReference type="GO" id="GO:0005524">
    <property type="term" value="F:ATP binding"/>
    <property type="evidence" value="ECO:0007669"/>
    <property type="project" value="InterPro"/>
</dbReference>
<gene>
    <name evidence="3" type="primary">groES</name>
    <name evidence="3" type="synonym">groS</name>
    <name evidence="5" type="ORF">CUN85_09560</name>
</gene>
<keyword evidence="3" id="KW-0963">Cytoplasm</keyword>
<name>A0A4E0Q3X6_9EURY</name>
<evidence type="ECO:0000256" key="1">
    <source>
        <dbReference type="ARBA" id="ARBA00006975"/>
    </source>
</evidence>
<dbReference type="GO" id="GO:0051087">
    <property type="term" value="F:protein-folding chaperone binding"/>
    <property type="evidence" value="ECO:0007669"/>
    <property type="project" value="TreeGrafter"/>
</dbReference>
<dbReference type="GO" id="GO:0005737">
    <property type="term" value="C:cytoplasm"/>
    <property type="evidence" value="ECO:0007669"/>
    <property type="project" value="UniProtKB-SubCell"/>
</dbReference>
<dbReference type="PROSITE" id="PS00681">
    <property type="entry name" value="CHAPERONINS_CPN10"/>
    <property type="match status" value="1"/>
</dbReference>
<evidence type="ECO:0000313" key="6">
    <source>
        <dbReference type="Proteomes" id="UP000297295"/>
    </source>
</evidence>
<dbReference type="GO" id="GO:0051082">
    <property type="term" value="F:unfolded protein binding"/>
    <property type="evidence" value="ECO:0007669"/>
    <property type="project" value="TreeGrafter"/>
</dbReference>
<dbReference type="GO" id="GO:0046872">
    <property type="term" value="F:metal ion binding"/>
    <property type="evidence" value="ECO:0007669"/>
    <property type="project" value="TreeGrafter"/>
</dbReference>
<keyword evidence="2 3" id="KW-0143">Chaperone</keyword>
<dbReference type="RefSeq" id="WP_135390090.1">
    <property type="nucleotide sequence ID" value="NZ_PGGK01000010.1"/>
</dbReference>
<keyword evidence="6" id="KW-1185">Reference proteome</keyword>
<dbReference type="PANTHER" id="PTHR10772:SF63">
    <property type="entry name" value="20 KDA CHAPERONIN, CHLOROPLASTIC"/>
    <property type="match status" value="1"/>
</dbReference>
<dbReference type="Pfam" id="PF00166">
    <property type="entry name" value="Cpn10"/>
    <property type="match status" value="1"/>
</dbReference>
<dbReference type="InterPro" id="IPR020818">
    <property type="entry name" value="Chaperonin_GroES"/>
</dbReference>
<dbReference type="InterPro" id="IPR018369">
    <property type="entry name" value="Chaprnonin_Cpn10_CS"/>
</dbReference>
<dbReference type="CDD" id="cd00320">
    <property type="entry name" value="cpn10"/>
    <property type="match status" value="1"/>
</dbReference>
<dbReference type="FunFam" id="2.30.33.40:FF:000001">
    <property type="entry name" value="10 kDa chaperonin"/>
    <property type="match status" value="1"/>
</dbReference>
<evidence type="ECO:0000313" key="5">
    <source>
        <dbReference type="EMBL" id="TGC08315.1"/>
    </source>
</evidence>
<dbReference type="EMBL" id="PGGK01000010">
    <property type="protein sequence ID" value="TGC08315.1"/>
    <property type="molecule type" value="Genomic_DNA"/>
</dbReference>
<protein>
    <recommendedName>
        <fullName evidence="3">Co-chaperonin GroES</fullName>
    </recommendedName>
    <alternativeName>
        <fullName evidence="3">10 kDa chaperonin</fullName>
    </alternativeName>
    <alternativeName>
        <fullName evidence="3">Chaperonin-10</fullName>
        <shortName evidence="3">Cpn10</shortName>
    </alternativeName>
</protein>
<comment type="caution">
    <text evidence="5">The sequence shown here is derived from an EMBL/GenBank/DDBJ whole genome shotgun (WGS) entry which is preliminary data.</text>
</comment>
<dbReference type="Gene3D" id="2.30.33.40">
    <property type="entry name" value="GroES chaperonin"/>
    <property type="match status" value="1"/>
</dbReference>